<gene>
    <name evidence="4" type="ORF">C7B82_24000</name>
</gene>
<dbReference type="InterPro" id="IPR018977">
    <property type="entry name" value="NurA_domain"/>
</dbReference>
<feature type="compositionally biased region" description="Acidic residues" evidence="2">
    <location>
        <begin position="187"/>
        <end position="197"/>
    </location>
</feature>
<proteinExistence type="predicted"/>
<dbReference type="RefSeq" id="WP_106259240.1">
    <property type="nucleotide sequence ID" value="NZ_CAWNSW010000035.1"/>
</dbReference>
<dbReference type="SMART" id="SM00933">
    <property type="entry name" value="NurA"/>
    <property type="match status" value="1"/>
</dbReference>
<dbReference type="EMBL" id="PVWK01000127">
    <property type="protein sequence ID" value="PSB25240.1"/>
    <property type="molecule type" value="Genomic_DNA"/>
</dbReference>
<dbReference type="Pfam" id="PF09376">
    <property type="entry name" value="NurA"/>
    <property type="match status" value="1"/>
</dbReference>
<feature type="region of interest" description="Disordered" evidence="2">
    <location>
        <begin position="171"/>
        <end position="211"/>
    </location>
</feature>
<feature type="domain" description="NurA" evidence="3">
    <location>
        <begin position="81"/>
        <end position="420"/>
    </location>
</feature>
<reference evidence="5" key="1">
    <citation type="submission" date="2018-02" db="EMBL/GenBank/DDBJ databases">
        <authorList>
            <person name="Moore K."/>
            <person name="Momper L."/>
        </authorList>
    </citation>
    <scope>NUCLEOTIDE SEQUENCE [LARGE SCALE GENOMIC DNA]</scope>
    <source>
        <strain evidence="5">ULC18</strain>
    </source>
</reference>
<dbReference type="OrthoDB" id="9799918at2"/>
<dbReference type="Proteomes" id="UP000239576">
    <property type="component" value="Unassembled WGS sequence"/>
</dbReference>
<keyword evidence="5" id="KW-1185">Reference proteome</keyword>
<sequence length="458" mass="51158">MLDLTKLAQQMQGISQQLTLEATATRQRLERAQRLLELADQHQARLVEQQQTWRDRLSFTAAAPVEPLNLRVSIPVPPAAHTVLATDGSQIAPSHHEIAYCYLINVGRIVLHYGQNRLPLLDSLPEVFYRPEDLYVSRQWGIRTEEWMGYRRTVSEAVVLAELGEEMGRQEAEIRRQEAAGSRQEAEGVEEAGEAEEAEGRRQNSKLLPLSPLTSHLSPLSKLPHTPHPTPHTLAMVDGSLIYWFLDSLPGEARDRILPPILDAWSKLRDLGIPLVGYISASRSGEALNFLRLQACPYDTPDCPTHCSGLGDREGFPLAHAPCQVLEPLKDAALWAMELQPGQRSPLWRSSARILDLYGDHHIYFCYVHVGTEIARVEFPAWVAEDANLLDTALSLTLAQVQKGYGYPVALAEAHNQAVVRGGDRSRFFALLEQQMIRAGLRNVGTSYKEARKRGSIA</sequence>
<accession>A0A2T1DXM6</accession>
<evidence type="ECO:0000259" key="3">
    <source>
        <dbReference type="SMART" id="SM00933"/>
    </source>
</evidence>
<keyword evidence="1" id="KW-0175">Coiled coil</keyword>
<comment type="caution">
    <text evidence="4">The sequence shown here is derived from an EMBL/GenBank/DDBJ whole genome shotgun (WGS) entry which is preliminary data.</text>
</comment>
<evidence type="ECO:0000313" key="5">
    <source>
        <dbReference type="Proteomes" id="UP000239576"/>
    </source>
</evidence>
<protein>
    <submittedName>
        <fullName evidence="4">Nuclease</fullName>
    </submittedName>
</protein>
<dbReference type="AlphaFoldDB" id="A0A2T1DXM6"/>
<reference evidence="4 5" key="2">
    <citation type="submission" date="2018-03" db="EMBL/GenBank/DDBJ databases">
        <title>The ancient ancestry and fast evolution of plastids.</title>
        <authorList>
            <person name="Moore K.R."/>
            <person name="Magnabosco C."/>
            <person name="Momper L."/>
            <person name="Gold D.A."/>
            <person name="Bosak T."/>
            <person name="Fournier G.P."/>
        </authorList>
    </citation>
    <scope>NUCLEOTIDE SEQUENCE [LARGE SCALE GENOMIC DNA]</scope>
    <source>
        <strain evidence="4 5">ULC18</strain>
    </source>
</reference>
<organism evidence="4 5">
    <name type="scientific">Stenomitos frigidus ULC18</name>
    <dbReference type="NCBI Taxonomy" id="2107698"/>
    <lineage>
        <taxon>Bacteria</taxon>
        <taxon>Bacillati</taxon>
        <taxon>Cyanobacteriota</taxon>
        <taxon>Cyanophyceae</taxon>
        <taxon>Leptolyngbyales</taxon>
        <taxon>Leptolyngbyaceae</taxon>
        <taxon>Stenomitos</taxon>
    </lineage>
</organism>
<evidence type="ECO:0000256" key="2">
    <source>
        <dbReference type="SAM" id="MobiDB-lite"/>
    </source>
</evidence>
<feature type="coiled-coil region" evidence="1">
    <location>
        <begin position="15"/>
        <end position="52"/>
    </location>
</feature>
<evidence type="ECO:0000313" key="4">
    <source>
        <dbReference type="EMBL" id="PSB25240.1"/>
    </source>
</evidence>
<evidence type="ECO:0000256" key="1">
    <source>
        <dbReference type="SAM" id="Coils"/>
    </source>
</evidence>
<name>A0A2T1DXM6_9CYAN</name>